<accession>A0ACC0X0X9</accession>
<dbReference type="EMBL" id="CM047750">
    <property type="protein sequence ID" value="KAJ0007595.1"/>
    <property type="molecule type" value="Genomic_DNA"/>
</dbReference>
<dbReference type="Proteomes" id="UP001163603">
    <property type="component" value="Chromosome 15"/>
</dbReference>
<evidence type="ECO:0000313" key="2">
    <source>
        <dbReference type="Proteomes" id="UP001163603"/>
    </source>
</evidence>
<comment type="caution">
    <text evidence="1">The sequence shown here is derived from an EMBL/GenBank/DDBJ whole genome shotgun (WGS) entry which is preliminary data.</text>
</comment>
<keyword evidence="2" id="KW-1185">Reference proteome</keyword>
<sequence>MAILWSFKRRNREDKWWLSFIIVGAALLVPLFCYLCYSIWRTCKAKVESISNQKKLLHELGDDVQPVTTCSNITTQENNQNMKDELNIFNLQTIAAATNNFSTTNVLGKGGFGAVYKVKPCL</sequence>
<name>A0ACC0X0X9_9ROSI</name>
<reference evidence="2" key="1">
    <citation type="journal article" date="2023" name="G3 (Bethesda)">
        <title>Genome assembly and association tests identify interacting loci associated with vigor, precocity, and sex in interspecific pistachio rootstocks.</title>
        <authorList>
            <person name="Palmer W."/>
            <person name="Jacygrad E."/>
            <person name="Sagayaradj S."/>
            <person name="Cavanaugh K."/>
            <person name="Han R."/>
            <person name="Bertier L."/>
            <person name="Beede B."/>
            <person name="Kafkas S."/>
            <person name="Golino D."/>
            <person name="Preece J."/>
            <person name="Michelmore R."/>
        </authorList>
    </citation>
    <scope>NUCLEOTIDE SEQUENCE [LARGE SCALE GENOMIC DNA]</scope>
</reference>
<evidence type="ECO:0000313" key="1">
    <source>
        <dbReference type="EMBL" id="KAJ0007595.1"/>
    </source>
</evidence>
<protein>
    <submittedName>
        <fullName evidence="1">Uncharacterized protein</fullName>
    </submittedName>
</protein>
<proteinExistence type="predicted"/>
<gene>
    <name evidence="1" type="ORF">Pint_29483</name>
</gene>
<organism evidence="1 2">
    <name type="scientific">Pistacia integerrima</name>
    <dbReference type="NCBI Taxonomy" id="434235"/>
    <lineage>
        <taxon>Eukaryota</taxon>
        <taxon>Viridiplantae</taxon>
        <taxon>Streptophyta</taxon>
        <taxon>Embryophyta</taxon>
        <taxon>Tracheophyta</taxon>
        <taxon>Spermatophyta</taxon>
        <taxon>Magnoliopsida</taxon>
        <taxon>eudicotyledons</taxon>
        <taxon>Gunneridae</taxon>
        <taxon>Pentapetalae</taxon>
        <taxon>rosids</taxon>
        <taxon>malvids</taxon>
        <taxon>Sapindales</taxon>
        <taxon>Anacardiaceae</taxon>
        <taxon>Pistacia</taxon>
    </lineage>
</organism>